<proteinExistence type="predicted"/>
<protein>
    <submittedName>
        <fullName evidence="1">Uncharacterized protein</fullName>
    </submittedName>
</protein>
<sequence>MTNQVCMSCSRCGHLCNTVVDITDKSSLQYRSHHNSCIDVSTDLHVKLELIYS</sequence>
<reference evidence="1" key="1">
    <citation type="submission" date="2014-12" db="EMBL/GenBank/DDBJ databases">
        <title>Insight into the proteome of Arion vulgaris.</title>
        <authorList>
            <person name="Aradska J."/>
            <person name="Bulat T."/>
            <person name="Smidak R."/>
            <person name="Sarate P."/>
            <person name="Gangsoo J."/>
            <person name="Sialana F."/>
            <person name="Bilban M."/>
            <person name="Lubec G."/>
        </authorList>
    </citation>
    <scope>NUCLEOTIDE SEQUENCE</scope>
    <source>
        <tissue evidence="1">Skin</tissue>
    </source>
</reference>
<evidence type="ECO:0000313" key="1">
    <source>
        <dbReference type="EMBL" id="CEK88741.1"/>
    </source>
</evidence>
<accession>A0A0B7B8T4</accession>
<name>A0A0B7B8T4_9EUPU</name>
<dbReference type="EMBL" id="HACG01041876">
    <property type="protein sequence ID" value="CEK88741.1"/>
    <property type="molecule type" value="Transcribed_RNA"/>
</dbReference>
<organism evidence="1">
    <name type="scientific">Arion vulgaris</name>
    <dbReference type="NCBI Taxonomy" id="1028688"/>
    <lineage>
        <taxon>Eukaryota</taxon>
        <taxon>Metazoa</taxon>
        <taxon>Spiralia</taxon>
        <taxon>Lophotrochozoa</taxon>
        <taxon>Mollusca</taxon>
        <taxon>Gastropoda</taxon>
        <taxon>Heterobranchia</taxon>
        <taxon>Euthyneura</taxon>
        <taxon>Panpulmonata</taxon>
        <taxon>Eupulmonata</taxon>
        <taxon>Stylommatophora</taxon>
        <taxon>Helicina</taxon>
        <taxon>Arionoidea</taxon>
        <taxon>Arionidae</taxon>
        <taxon>Arion</taxon>
    </lineage>
</organism>
<gene>
    <name evidence="1" type="primary">ORF166778</name>
</gene>
<dbReference type="AlphaFoldDB" id="A0A0B7B8T4"/>